<dbReference type="PROSITE" id="PS50043">
    <property type="entry name" value="HTH_LUXR_2"/>
    <property type="match status" value="1"/>
</dbReference>
<evidence type="ECO:0000256" key="2">
    <source>
        <dbReference type="ARBA" id="ARBA00023125"/>
    </source>
</evidence>
<accession>A0ABX0H3H0</accession>
<dbReference type="SUPFAM" id="SSF46894">
    <property type="entry name" value="C-terminal effector domain of the bipartite response regulators"/>
    <property type="match status" value="1"/>
</dbReference>
<feature type="domain" description="HTH luxR-type" evidence="4">
    <location>
        <begin position="4"/>
        <end position="69"/>
    </location>
</feature>
<organism evidence="5 6">
    <name type="scientific">Motilibacter deserti</name>
    <dbReference type="NCBI Taxonomy" id="2714956"/>
    <lineage>
        <taxon>Bacteria</taxon>
        <taxon>Bacillati</taxon>
        <taxon>Actinomycetota</taxon>
        <taxon>Actinomycetes</taxon>
        <taxon>Motilibacterales</taxon>
        <taxon>Motilibacteraceae</taxon>
        <taxon>Motilibacter</taxon>
    </lineage>
</organism>
<dbReference type="PANTHER" id="PTHR44688">
    <property type="entry name" value="DNA-BINDING TRANSCRIPTIONAL ACTIVATOR DEVR_DOSR"/>
    <property type="match status" value="1"/>
</dbReference>
<dbReference type="PROSITE" id="PS00622">
    <property type="entry name" value="HTH_LUXR_1"/>
    <property type="match status" value="1"/>
</dbReference>
<evidence type="ECO:0000259" key="4">
    <source>
        <dbReference type="PROSITE" id="PS50043"/>
    </source>
</evidence>
<dbReference type="SMART" id="SM00421">
    <property type="entry name" value="HTH_LUXR"/>
    <property type="match status" value="1"/>
</dbReference>
<evidence type="ECO:0000313" key="6">
    <source>
        <dbReference type="Proteomes" id="UP000800981"/>
    </source>
</evidence>
<dbReference type="InterPro" id="IPR016032">
    <property type="entry name" value="Sig_transdc_resp-reg_C-effctor"/>
</dbReference>
<dbReference type="Proteomes" id="UP000800981">
    <property type="component" value="Unassembled WGS sequence"/>
</dbReference>
<proteinExistence type="predicted"/>
<dbReference type="InterPro" id="IPR000792">
    <property type="entry name" value="Tscrpt_reg_LuxR_C"/>
</dbReference>
<dbReference type="EMBL" id="JAANNP010000135">
    <property type="protein sequence ID" value="NHC16334.1"/>
    <property type="molecule type" value="Genomic_DNA"/>
</dbReference>
<keyword evidence="3" id="KW-0804">Transcription</keyword>
<sequence>MQAAGRGHTHLSEREAQVVELLARGFSNEQIGRRLGLSGHTVAYHVSAITRRLRLSNRAELVARCFVDGILEHASWPARLRAGGACPSCDWTPVHRATNGSRRPPALPRAS</sequence>
<reference evidence="5 6" key="1">
    <citation type="submission" date="2020-03" db="EMBL/GenBank/DDBJ databases">
        <title>Two novel Motilibacter sp.</title>
        <authorList>
            <person name="Liu S."/>
        </authorList>
    </citation>
    <scope>NUCLEOTIDE SEQUENCE [LARGE SCALE GENOMIC DNA]</scope>
    <source>
        <strain evidence="5 6">E257</strain>
    </source>
</reference>
<dbReference type="Pfam" id="PF00196">
    <property type="entry name" value="GerE"/>
    <property type="match status" value="1"/>
</dbReference>
<dbReference type="RefSeq" id="WP_166284784.1">
    <property type="nucleotide sequence ID" value="NZ_JAANNP010000135.1"/>
</dbReference>
<evidence type="ECO:0000256" key="1">
    <source>
        <dbReference type="ARBA" id="ARBA00023015"/>
    </source>
</evidence>
<evidence type="ECO:0000313" key="5">
    <source>
        <dbReference type="EMBL" id="NHC16334.1"/>
    </source>
</evidence>
<evidence type="ECO:0000256" key="3">
    <source>
        <dbReference type="ARBA" id="ARBA00023163"/>
    </source>
</evidence>
<comment type="caution">
    <text evidence="5">The sequence shown here is derived from an EMBL/GenBank/DDBJ whole genome shotgun (WGS) entry which is preliminary data.</text>
</comment>
<dbReference type="InterPro" id="IPR036388">
    <property type="entry name" value="WH-like_DNA-bd_sf"/>
</dbReference>
<dbReference type="PANTHER" id="PTHR44688:SF16">
    <property type="entry name" value="DNA-BINDING TRANSCRIPTIONAL ACTIVATOR DEVR_DOSR"/>
    <property type="match status" value="1"/>
</dbReference>
<protein>
    <submittedName>
        <fullName evidence="5">Helix-turn-helix transcriptional regulator</fullName>
    </submittedName>
</protein>
<keyword evidence="1" id="KW-0805">Transcription regulation</keyword>
<dbReference type="Gene3D" id="1.10.10.10">
    <property type="entry name" value="Winged helix-like DNA-binding domain superfamily/Winged helix DNA-binding domain"/>
    <property type="match status" value="1"/>
</dbReference>
<keyword evidence="6" id="KW-1185">Reference proteome</keyword>
<name>A0ABX0H3H0_9ACTN</name>
<dbReference type="PRINTS" id="PR00038">
    <property type="entry name" value="HTHLUXR"/>
</dbReference>
<dbReference type="CDD" id="cd06170">
    <property type="entry name" value="LuxR_C_like"/>
    <property type="match status" value="1"/>
</dbReference>
<gene>
    <name evidence="5" type="ORF">G9H71_21345</name>
</gene>
<keyword evidence="2" id="KW-0238">DNA-binding</keyword>